<organism evidence="1 2">
    <name type="scientific">Endozoicomonas numazuensis</name>
    <dbReference type="NCBI Taxonomy" id="1137799"/>
    <lineage>
        <taxon>Bacteria</taxon>
        <taxon>Pseudomonadati</taxon>
        <taxon>Pseudomonadota</taxon>
        <taxon>Gammaproteobacteria</taxon>
        <taxon>Oceanospirillales</taxon>
        <taxon>Endozoicomonadaceae</taxon>
        <taxon>Endozoicomonas</taxon>
    </lineage>
</organism>
<reference evidence="1 2" key="1">
    <citation type="submission" date="2014-06" db="EMBL/GenBank/DDBJ databases">
        <title>Whole Genome Sequences of Three Symbiotic Endozoicomonas Bacteria.</title>
        <authorList>
            <person name="Neave M.J."/>
            <person name="Apprill A."/>
            <person name="Voolstra C.R."/>
        </authorList>
    </citation>
    <scope>NUCLEOTIDE SEQUENCE [LARGE SCALE GENOMIC DNA]</scope>
    <source>
        <strain evidence="1 2">DSM 25634</strain>
    </source>
</reference>
<name>A0A081N3Q0_9GAMM</name>
<sequence length="61" mass="6935">MNPATALQNKLSVHLNWNKALCEFIAQFILGLIKLRTSSLYRLRVAFVRNGGQQKVFFIGV</sequence>
<dbReference type="Proteomes" id="UP000028073">
    <property type="component" value="Unassembled WGS sequence"/>
</dbReference>
<accession>A0A081N3Q0</accession>
<dbReference type="EMBL" id="JOKH01000009">
    <property type="protein sequence ID" value="KEQ13073.1"/>
    <property type="molecule type" value="Genomic_DNA"/>
</dbReference>
<gene>
    <name evidence="1" type="ORF">GZ78_26305</name>
</gene>
<evidence type="ECO:0000313" key="2">
    <source>
        <dbReference type="Proteomes" id="UP000028073"/>
    </source>
</evidence>
<evidence type="ECO:0000313" key="1">
    <source>
        <dbReference type="EMBL" id="KEQ13073.1"/>
    </source>
</evidence>
<keyword evidence="2" id="KW-1185">Reference proteome</keyword>
<protein>
    <submittedName>
        <fullName evidence="1">Uncharacterized protein</fullName>
    </submittedName>
</protein>
<comment type="caution">
    <text evidence="1">The sequence shown here is derived from an EMBL/GenBank/DDBJ whole genome shotgun (WGS) entry which is preliminary data.</text>
</comment>
<proteinExistence type="predicted"/>
<dbReference type="AlphaFoldDB" id="A0A081N3Q0"/>